<comment type="similarity">
    <text evidence="7">Belongs to the glycosyltransferase 87 family.</text>
</comment>
<sequence>MASRLPAFVRDAGWLDRQRVRAYTLILFAAQVIGFAVWIGLSHGGLDPTGKPLGTDFMSFYAASKLALTGHAAQAWDPYAHQAAQDAIFGRQLGFWAFFYPPAYLLVCAPLAVLPYGVSLCLWLAGTTGAAVALARHWLKQQATLAIGLIPLLAFPALWINIGNGQNAALTTALFLGGCLWLDRRPFVAGLILGLLVIKPQLGLTLPFVLAASGRWKTFAGAAVGAAGLSLAAWGLVGTEGYLNFWHNSELARRTLETGLVSPGRMQSLFAALRVWNLPLWLAYGAQAVLALGVIVSAGLIAWRCKPDAFALSALMVSATLLISPFMLDYDLLLSAIPLGWLVVNGLKGGFRPWEKTLALVVFVLPLFARSLALNLHLPPAPLVLLILYILVARRIIGTPVTN</sequence>
<evidence type="ECO:0000256" key="6">
    <source>
        <dbReference type="ARBA" id="ARBA00023136"/>
    </source>
</evidence>
<evidence type="ECO:0000256" key="3">
    <source>
        <dbReference type="ARBA" id="ARBA00022679"/>
    </source>
</evidence>
<feature type="transmembrane region" description="Helical" evidence="8">
    <location>
        <begin position="187"/>
        <end position="212"/>
    </location>
</feature>
<keyword evidence="4 8" id="KW-0812">Transmembrane</keyword>
<name>A0A1G4TAY1_9CAUL</name>
<dbReference type="InterPro" id="IPR018584">
    <property type="entry name" value="GT87"/>
</dbReference>
<dbReference type="RefSeq" id="WP_139159713.1">
    <property type="nucleotide sequence ID" value="NZ_CBCRYE010000007.1"/>
</dbReference>
<feature type="transmembrane region" description="Helical" evidence="8">
    <location>
        <begin position="103"/>
        <end position="125"/>
    </location>
</feature>
<feature type="transmembrane region" description="Helical" evidence="8">
    <location>
        <begin position="309"/>
        <end position="327"/>
    </location>
</feature>
<feature type="transmembrane region" description="Helical" evidence="8">
    <location>
        <begin position="219"/>
        <end position="237"/>
    </location>
</feature>
<feature type="transmembrane region" description="Helical" evidence="8">
    <location>
        <begin position="380"/>
        <end position="397"/>
    </location>
</feature>
<reference evidence="10" key="1">
    <citation type="submission" date="2016-10" db="EMBL/GenBank/DDBJ databases">
        <authorList>
            <person name="Varghese N."/>
            <person name="Submissions S."/>
        </authorList>
    </citation>
    <scope>NUCLEOTIDE SEQUENCE [LARGE SCALE GENOMIC DNA]</scope>
    <source>
        <strain evidence="10">CGMCC 1.3431</strain>
    </source>
</reference>
<evidence type="ECO:0000313" key="10">
    <source>
        <dbReference type="Proteomes" id="UP000199150"/>
    </source>
</evidence>
<dbReference type="EMBL" id="FMTS01000007">
    <property type="protein sequence ID" value="SCW78458.1"/>
    <property type="molecule type" value="Genomic_DNA"/>
</dbReference>
<proteinExistence type="inferred from homology"/>
<keyword evidence="2" id="KW-1003">Cell membrane</keyword>
<keyword evidence="6 8" id="KW-0472">Membrane</keyword>
<dbReference type="Pfam" id="PF09594">
    <property type="entry name" value="GT87"/>
    <property type="match status" value="1"/>
</dbReference>
<dbReference type="AlphaFoldDB" id="A0A1G4TAY1"/>
<keyword evidence="10" id="KW-1185">Reference proteome</keyword>
<protein>
    <recommendedName>
        <fullName evidence="11">DUF2029 domain-containing protein</fullName>
    </recommendedName>
</protein>
<evidence type="ECO:0000256" key="8">
    <source>
        <dbReference type="SAM" id="Phobius"/>
    </source>
</evidence>
<dbReference type="STRING" id="260084.SAMN02927928_3386"/>
<dbReference type="GO" id="GO:0016758">
    <property type="term" value="F:hexosyltransferase activity"/>
    <property type="evidence" value="ECO:0007669"/>
    <property type="project" value="InterPro"/>
</dbReference>
<feature type="transmembrane region" description="Helical" evidence="8">
    <location>
        <begin position="20"/>
        <end position="41"/>
    </location>
</feature>
<evidence type="ECO:0008006" key="11">
    <source>
        <dbReference type="Google" id="ProtNLM"/>
    </source>
</evidence>
<dbReference type="OrthoDB" id="7679563at2"/>
<dbReference type="Proteomes" id="UP000199150">
    <property type="component" value="Unassembled WGS sequence"/>
</dbReference>
<evidence type="ECO:0000313" key="9">
    <source>
        <dbReference type="EMBL" id="SCW78458.1"/>
    </source>
</evidence>
<organism evidence="9 10">
    <name type="scientific">Asticcacaulis taihuensis</name>
    <dbReference type="NCBI Taxonomy" id="260084"/>
    <lineage>
        <taxon>Bacteria</taxon>
        <taxon>Pseudomonadati</taxon>
        <taxon>Pseudomonadota</taxon>
        <taxon>Alphaproteobacteria</taxon>
        <taxon>Caulobacterales</taxon>
        <taxon>Caulobacteraceae</taxon>
        <taxon>Asticcacaulis</taxon>
    </lineage>
</organism>
<comment type="subcellular location">
    <subcellularLocation>
        <location evidence="1">Cell membrane</location>
        <topology evidence="1">Multi-pass membrane protein</topology>
    </subcellularLocation>
</comment>
<accession>A0A1G4TAY1</accession>
<feature type="transmembrane region" description="Helical" evidence="8">
    <location>
        <begin position="145"/>
        <end position="162"/>
    </location>
</feature>
<keyword evidence="3" id="KW-0808">Transferase</keyword>
<evidence type="ECO:0000256" key="1">
    <source>
        <dbReference type="ARBA" id="ARBA00004651"/>
    </source>
</evidence>
<evidence type="ECO:0000256" key="5">
    <source>
        <dbReference type="ARBA" id="ARBA00022989"/>
    </source>
</evidence>
<evidence type="ECO:0000256" key="2">
    <source>
        <dbReference type="ARBA" id="ARBA00022475"/>
    </source>
</evidence>
<keyword evidence="5 8" id="KW-1133">Transmembrane helix</keyword>
<evidence type="ECO:0000256" key="4">
    <source>
        <dbReference type="ARBA" id="ARBA00022692"/>
    </source>
</evidence>
<evidence type="ECO:0000256" key="7">
    <source>
        <dbReference type="ARBA" id="ARBA00024033"/>
    </source>
</evidence>
<feature type="transmembrane region" description="Helical" evidence="8">
    <location>
        <begin position="281"/>
        <end position="302"/>
    </location>
</feature>
<gene>
    <name evidence="9" type="ORF">SAMN02927928_3386</name>
</gene>
<dbReference type="GO" id="GO:0005886">
    <property type="term" value="C:plasma membrane"/>
    <property type="evidence" value="ECO:0007669"/>
    <property type="project" value="UniProtKB-SubCell"/>
</dbReference>